<comment type="caution">
    <text evidence="7">The sequence shown here is derived from an EMBL/GenBank/DDBJ whole genome shotgun (WGS) entry which is preliminary data.</text>
</comment>
<keyword evidence="8" id="KW-1185">Reference proteome</keyword>
<organism evidence="7 8">
    <name type="scientific">Mugilogobius chulae</name>
    <name type="common">yellowstripe goby</name>
    <dbReference type="NCBI Taxonomy" id="88201"/>
    <lineage>
        <taxon>Eukaryota</taxon>
        <taxon>Metazoa</taxon>
        <taxon>Chordata</taxon>
        <taxon>Craniata</taxon>
        <taxon>Vertebrata</taxon>
        <taxon>Euteleostomi</taxon>
        <taxon>Actinopterygii</taxon>
        <taxon>Neopterygii</taxon>
        <taxon>Teleostei</taxon>
        <taxon>Neoteleostei</taxon>
        <taxon>Acanthomorphata</taxon>
        <taxon>Gobiaria</taxon>
        <taxon>Gobiiformes</taxon>
        <taxon>Gobioidei</taxon>
        <taxon>Gobiidae</taxon>
        <taxon>Gobionellinae</taxon>
        <taxon>Mugilogobius</taxon>
    </lineage>
</organism>
<evidence type="ECO:0000256" key="5">
    <source>
        <dbReference type="ARBA" id="ARBA00023136"/>
    </source>
</evidence>
<gene>
    <name evidence="7" type="ORF">WMY93_025111</name>
</gene>
<feature type="transmembrane region" description="Helical" evidence="6">
    <location>
        <begin position="127"/>
        <end position="148"/>
    </location>
</feature>
<dbReference type="Pfam" id="PF05805">
    <property type="entry name" value="L6_membrane"/>
    <property type="match status" value="1"/>
</dbReference>
<feature type="transmembrane region" description="Helical" evidence="6">
    <location>
        <begin position="389"/>
        <end position="409"/>
    </location>
</feature>
<dbReference type="AlphaFoldDB" id="A0AAW0NE14"/>
<evidence type="ECO:0000313" key="7">
    <source>
        <dbReference type="EMBL" id="KAK7889551.1"/>
    </source>
</evidence>
<reference evidence="8" key="1">
    <citation type="submission" date="2024-04" db="EMBL/GenBank/DDBJ databases">
        <title>Salinicola lusitanus LLJ914,a marine bacterium isolated from the Okinawa Trough.</title>
        <authorList>
            <person name="Li J."/>
        </authorList>
    </citation>
    <scope>NUCLEOTIDE SEQUENCE [LARGE SCALE GENOMIC DNA]</scope>
</reference>
<dbReference type="PANTHER" id="PTHR15887:SF1">
    <property type="entry name" value="TRANSMEMBRANE PROTEIN 69"/>
    <property type="match status" value="1"/>
</dbReference>
<keyword evidence="5 6" id="KW-0472">Membrane</keyword>
<protein>
    <recommendedName>
        <fullName evidence="9">Transmembrane protein 69</fullName>
    </recommendedName>
</protein>
<keyword evidence="3 6" id="KW-0812">Transmembrane</keyword>
<dbReference type="Pfam" id="PF11911">
    <property type="entry name" value="DUF3429"/>
    <property type="match status" value="1"/>
</dbReference>
<feature type="transmembrane region" description="Helical" evidence="6">
    <location>
        <begin position="284"/>
        <end position="304"/>
    </location>
</feature>
<comment type="similarity">
    <text evidence="2">Belongs to the L6 tetraspanin family.</text>
</comment>
<feature type="transmembrane region" description="Helical" evidence="6">
    <location>
        <begin position="332"/>
        <end position="351"/>
    </location>
</feature>
<dbReference type="Proteomes" id="UP001460270">
    <property type="component" value="Unassembled WGS sequence"/>
</dbReference>
<evidence type="ECO:0000256" key="4">
    <source>
        <dbReference type="ARBA" id="ARBA00022989"/>
    </source>
</evidence>
<sequence length="420" mass="46805">MLLKPDETELRDRYCSLLLGRHHGIWSSDDLSRRRVPRPQEQRLLRLLRKRELWAEIRYVELHPVCGGGRPRSWLLCHRVCSGHKPRPKCEVNTTTHTWDSPFNNGDYLKNTSLWDLCEGPKDIVHWHLSLFSVLLVMGLVQVALCAVQVVNGLLGALCGDCCGCCGGNDGADYKCAHDDKMFSFAIRRGALISHKLLSSISSSPRCLKLSQLSQHSTISSNPTERPFLSPRSTSQCLTFPALAHPLHSSAVRLKKRPQPDPPPRELDLLRYDMKDLPKSPKPALYLGFSGLLPFVCPTLFMAMTENYIPELAYAQVAYGASILSSPAKPDWINLANSVVPSLLAWIAMLMTENIAPAATMVIMGLGIALHYDLSLLPTYPSWFKALRSVLTVVAALSLFGMLMVYGVCPEKKLFTGEKK</sequence>
<keyword evidence="4 6" id="KW-1133">Transmembrane helix</keyword>
<evidence type="ECO:0008006" key="9">
    <source>
        <dbReference type="Google" id="ProtNLM"/>
    </source>
</evidence>
<comment type="subcellular location">
    <subcellularLocation>
        <location evidence="1">Membrane</location>
        <topology evidence="1">Multi-pass membrane protein</topology>
    </subcellularLocation>
</comment>
<evidence type="ECO:0000256" key="1">
    <source>
        <dbReference type="ARBA" id="ARBA00004141"/>
    </source>
</evidence>
<dbReference type="PANTHER" id="PTHR15887">
    <property type="entry name" value="TRANSMEMBRANE PROTEIN 69"/>
    <property type="match status" value="1"/>
</dbReference>
<proteinExistence type="inferred from homology"/>
<dbReference type="GO" id="GO:0016020">
    <property type="term" value="C:membrane"/>
    <property type="evidence" value="ECO:0007669"/>
    <property type="project" value="UniProtKB-SubCell"/>
</dbReference>
<dbReference type="InterPro" id="IPR008661">
    <property type="entry name" value="L6_membrane"/>
</dbReference>
<dbReference type="EMBL" id="JBBPFD010000018">
    <property type="protein sequence ID" value="KAK7889551.1"/>
    <property type="molecule type" value="Genomic_DNA"/>
</dbReference>
<feature type="transmembrane region" description="Helical" evidence="6">
    <location>
        <begin position="358"/>
        <end position="377"/>
    </location>
</feature>
<name>A0AAW0NE14_9GOBI</name>
<evidence type="ECO:0000313" key="8">
    <source>
        <dbReference type="Proteomes" id="UP001460270"/>
    </source>
</evidence>
<evidence type="ECO:0000256" key="6">
    <source>
        <dbReference type="SAM" id="Phobius"/>
    </source>
</evidence>
<evidence type="ECO:0000256" key="3">
    <source>
        <dbReference type="ARBA" id="ARBA00022692"/>
    </source>
</evidence>
<evidence type="ECO:0000256" key="2">
    <source>
        <dbReference type="ARBA" id="ARBA00006193"/>
    </source>
</evidence>
<dbReference type="InterPro" id="IPR021836">
    <property type="entry name" value="DUF3429"/>
</dbReference>
<accession>A0AAW0NE14</accession>